<proteinExistence type="predicted"/>
<dbReference type="PROSITE" id="PS50060">
    <property type="entry name" value="MAM_2"/>
    <property type="match status" value="1"/>
</dbReference>
<dbReference type="GO" id="GO:0016020">
    <property type="term" value="C:membrane"/>
    <property type="evidence" value="ECO:0007669"/>
    <property type="project" value="InterPro"/>
</dbReference>
<dbReference type="PANTHER" id="PTHR23282">
    <property type="entry name" value="APICAL ENDOSOMAL GLYCOPROTEIN PRECURSOR"/>
    <property type="match status" value="1"/>
</dbReference>
<feature type="domain" description="MAM" evidence="1">
    <location>
        <begin position="14"/>
        <end position="161"/>
    </location>
</feature>
<evidence type="ECO:0000259" key="1">
    <source>
        <dbReference type="PROSITE" id="PS50060"/>
    </source>
</evidence>
<dbReference type="CDD" id="cd06263">
    <property type="entry name" value="MAM"/>
    <property type="match status" value="1"/>
</dbReference>
<evidence type="ECO:0000313" key="2">
    <source>
        <dbReference type="EMBL" id="KAK3595104.1"/>
    </source>
</evidence>
<gene>
    <name evidence="2" type="ORF">CHS0354_002355</name>
</gene>
<organism evidence="2 3">
    <name type="scientific">Potamilus streckersoni</name>
    <dbReference type="NCBI Taxonomy" id="2493646"/>
    <lineage>
        <taxon>Eukaryota</taxon>
        <taxon>Metazoa</taxon>
        <taxon>Spiralia</taxon>
        <taxon>Lophotrochozoa</taxon>
        <taxon>Mollusca</taxon>
        <taxon>Bivalvia</taxon>
        <taxon>Autobranchia</taxon>
        <taxon>Heteroconchia</taxon>
        <taxon>Palaeoheterodonta</taxon>
        <taxon>Unionida</taxon>
        <taxon>Unionoidea</taxon>
        <taxon>Unionidae</taxon>
        <taxon>Ambleminae</taxon>
        <taxon>Lampsilini</taxon>
        <taxon>Potamilus</taxon>
    </lineage>
</organism>
<comment type="caution">
    <text evidence="2">The sequence shown here is derived from an EMBL/GenBank/DDBJ whole genome shotgun (WGS) entry which is preliminary data.</text>
</comment>
<dbReference type="SUPFAM" id="SSF49899">
    <property type="entry name" value="Concanavalin A-like lectins/glucanases"/>
    <property type="match status" value="1"/>
</dbReference>
<evidence type="ECO:0000313" key="3">
    <source>
        <dbReference type="Proteomes" id="UP001195483"/>
    </source>
</evidence>
<accession>A0AAE0SNC9</accession>
<reference evidence="2" key="1">
    <citation type="journal article" date="2021" name="Genome Biol. Evol.">
        <title>A High-Quality Reference Genome for a Parasitic Bivalve with Doubly Uniparental Inheritance (Bivalvia: Unionida).</title>
        <authorList>
            <person name="Smith C.H."/>
        </authorList>
    </citation>
    <scope>NUCLEOTIDE SEQUENCE</scope>
    <source>
        <strain evidence="2">CHS0354</strain>
    </source>
</reference>
<dbReference type="PANTHER" id="PTHR23282:SF142">
    <property type="entry name" value="MAM DOMAIN-CONTAINING PROTEIN"/>
    <property type="match status" value="1"/>
</dbReference>
<name>A0AAE0SNC9_9BIVA</name>
<dbReference type="Gene3D" id="2.60.120.200">
    <property type="match status" value="1"/>
</dbReference>
<dbReference type="Proteomes" id="UP001195483">
    <property type="component" value="Unassembled WGS sequence"/>
</dbReference>
<keyword evidence="3" id="KW-1185">Reference proteome</keyword>
<dbReference type="InterPro" id="IPR000998">
    <property type="entry name" value="MAM_dom"/>
</dbReference>
<reference evidence="2" key="3">
    <citation type="submission" date="2023-05" db="EMBL/GenBank/DDBJ databases">
        <authorList>
            <person name="Smith C.H."/>
        </authorList>
    </citation>
    <scope>NUCLEOTIDE SEQUENCE</scope>
    <source>
        <strain evidence="2">CHS0354</strain>
        <tissue evidence="2">Mantle</tissue>
    </source>
</reference>
<sequence>MLPTLFTKFPRKDNWTEITGLISCSGTTTTSCQFHDSRSMFLLHFHCFMDAYYVYVEATGHTNQVARLLSKDYPGGDYCVDFFYNMYGSNMGYLQLNVMAGVQHIPLRKWTGNHGDQWYNERMNVHVQTSGFFEFEFEGHVGTGQYSDIAIDDITIHPGTC</sequence>
<dbReference type="EMBL" id="JAEAOA010000201">
    <property type="protein sequence ID" value="KAK3595104.1"/>
    <property type="molecule type" value="Genomic_DNA"/>
</dbReference>
<dbReference type="Pfam" id="PF00629">
    <property type="entry name" value="MAM"/>
    <property type="match status" value="1"/>
</dbReference>
<protein>
    <recommendedName>
        <fullName evidence="1">MAM domain-containing protein</fullName>
    </recommendedName>
</protein>
<dbReference type="InterPro" id="IPR051560">
    <property type="entry name" value="MAM_domain-containing"/>
</dbReference>
<reference evidence="2" key="2">
    <citation type="journal article" date="2021" name="Genome Biol. Evol.">
        <title>Developing a high-quality reference genome for a parasitic bivalve with doubly uniparental inheritance (Bivalvia: Unionida).</title>
        <authorList>
            <person name="Smith C.H."/>
        </authorList>
    </citation>
    <scope>NUCLEOTIDE SEQUENCE</scope>
    <source>
        <strain evidence="2">CHS0354</strain>
        <tissue evidence="2">Mantle</tissue>
    </source>
</reference>
<dbReference type="InterPro" id="IPR013320">
    <property type="entry name" value="ConA-like_dom_sf"/>
</dbReference>
<dbReference type="SMART" id="SM00137">
    <property type="entry name" value="MAM"/>
    <property type="match status" value="1"/>
</dbReference>
<dbReference type="AlphaFoldDB" id="A0AAE0SNC9"/>